<accession>A0A543EDW6</accession>
<reference evidence="1 2" key="1">
    <citation type="submission" date="2019-06" db="EMBL/GenBank/DDBJ databases">
        <title>Sequencing the genomes of 1000 actinobacteria strains.</title>
        <authorList>
            <person name="Klenk H.-P."/>
        </authorList>
    </citation>
    <scope>NUCLEOTIDE SEQUENCE [LARGE SCALE GENOMIC DNA]</scope>
    <source>
        <strain evidence="1 2">DSM 105492</strain>
    </source>
</reference>
<keyword evidence="2" id="KW-1185">Reference proteome</keyword>
<organism evidence="1 2">
    <name type="scientific">Microbacterium kyungheense</name>
    <dbReference type="NCBI Taxonomy" id="1263636"/>
    <lineage>
        <taxon>Bacteria</taxon>
        <taxon>Bacillati</taxon>
        <taxon>Actinomycetota</taxon>
        <taxon>Actinomycetes</taxon>
        <taxon>Micrococcales</taxon>
        <taxon>Microbacteriaceae</taxon>
        <taxon>Microbacterium</taxon>
    </lineage>
</organism>
<gene>
    <name evidence="1" type="ORF">FB391_3622</name>
</gene>
<evidence type="ECO:0000313" key="2">
    <source>
        <dbReference type="Proteomes" id="UP000320235"/>
    </source>
</evidence>
<sequence>MIRRPGHLANRGVPASGAPQPVAGLDLAVAARNVRAAGGDAGRFGASLAAAQQRDAAPEHTVALAGLAAWRSGALALREDALARLDVLRADAAGRRAAAAALFLAEDAIDEFAERQRTDRFWWPGRADARGYVCAVGGFRGLGGTWTSAPDAGHPLGDAGVFAIRAGADWWRLDADVWGARLARLDAQPRAAASASGTSIVCLADSYLAWVHAGDAA</sequence>
<evidence type="ECO:0000313" key="1">
    <source>
        <dbReference type="EMBL" id="TQM19785.1"/>
    </source>
</evidence>
<dbReference type="AlphaFoldDB" id="A0A543EDW6"/>
<proteinExistence type="predicted"/>
<dbReference type="RefSeq" id="WP_141896460.1">
    <property type="nucleotide sequence ID" value="NZ_BAABLH010000004.1"/>
</dbReference>
<evidence type="ECO:0008006" key="3">
    <source>
        <dbReference type="Google" id="ProtNLM"/>
    </source>
</evidence>
<dbReference type="OrthoDB" id="4617508at2"/>
<name>A0A543EDW6_9MICO</name>
<protein>
    <recommendedName>
        <fullName evidence="3">Potassium transporter Kef</fullName>
    </recommendedName>
</protein>
<dbReference type="Proteomes" id="UP000320235">
    <property type="component" value="Unassembled WGS sequence"/>
</dbReference>
<comment type="caution">
    <text evidence="1">The sequence shown here is derived from an EMBL/GenBank/DDBJ whole genome shotgun (WGS) entry which is preliminary data.</text>
</comment>
<dbReference type="EMBL" id="VFPE01000007">
    <property type="protein sequence ID" value="TQM19785.1"/>
    <property type="molecule type" value="Genomic_DNA"/>
</dbReference>